<gene>
    <name evidence="3" type="ORF">DDR33_16005</name>
</gene>
<dbReference type="SUPFAM" id="SSF52540">
    <property type="entry name" value="P-loop containing nucleoside triphosphate hydrolases"/>
    <property type="match status" value="1"/>
</dbReference>
<organism evidence="3 4">
    <name type="scientific">Pararcticibacter amylolyticus</name>
    <dbReference type="NCBI Taxonomy" id="2173175"/>
    <lineage>
        <taxon>Bacteria</taxon>
        <taxon>Pseudomonadati</taxon>
        <taxon>Bacteroidota</taxon>
        <taxon>Sphingobacteriia</taxon>
        <taxon>Sphingobacteriales</taxon>
        <taxon>Sphingobacteriaceae</taxon>
        <taxon>Pararcticibacter</taxon>
    </lineage>
</organism>
<dbReference type="RefSeq" id="WP_109416815.1">
    <property type="nucleotide sequence ID" value="NZ_QEAS01000013.1"/>
</dbReference>
<comment type="caution">
    <text evidence="3">The sequence shown here is derived from an EMBL/GenBank/DDBJ whole genome shotgun (WGS) entry which is preliminary data.</text>
</comment>
<reference evidence="3 4" key="1">
    <citation type="submission" date="2018-04" db="EMBL/GenBank/DDBJ databases">
        <title>Pedobacter chongqingensis sp. nov., isolated from a rottenly hemp rope.</title>
        <authorList>
            <person name="Cai Y."/>
        </authorList>
    </citation>
    <scope>NUCLEOTIDE SEQUENCE [LARGE SCALE GENOMIC DNA]</scope>
    <source>
        <strain evidence="3 4">FJ4-8</strain>
    </source>
</reference>
<dbReference type="InterPro" id="IPR011579">
    <property type="entry name" value="ATPase_dom"/>
</dbReference>
<evidence type="ECO:0000259" key="2">
    <source>
        <dbReference type="Pfam" id="PF03008"/>
    </source>
</evidence>
<evidence type="ECO:0000313" key="3">
    <source>
        <dbReference type="EMBL" id="PWG79571.1"/>
    </source>
</evidence>
<dbReference type="GO" id="GO:0005524">
    <property type="term" value="F:ATP binding"/>
    <property type="evidence" value="ECO:0007669"/>
    <property type="project" value="InterPro"/>
</dbReference>
<dbReference type="InterPro" id="IPR004256">
    <property type="entry name" value="DUF234"/>
</dbReference>
<dbReference type="AlphaFoldDB" id="A0A2U2PDU4"/>
<dbReference type="InterPro" id="IPR027417">
    <property type="entry name" value="P-loop_NTPase"/>
</dbReference>
<dbReference type="PANTHER" id="PTHR34704:SF1">
    <property type="entry name" value="ATPASE"/>
    <property type="match status" value="1"/>
</dbReference>
<proteinExistence type="predicted"/>
<accession>A0A2U2PDU4</accession>
<feature type="domain" description="ATPase" evidence="1">
    <location>
        <begin position="3"/>
        <end position="208"/>
    </location>
</feature>
<dbReference type="EMBL" id="QEAS01000013">
    <property type="protein sequence ID" value="PWG79571.1"/>
    <property type="molecule type" value="Genomic_DNA"/>
</dbReference>
<evidence type="ECO:0000259" key="1">
    <source>
        <dbReference type="Pfam" id="PF01637"/>
    </source>
</evidence>
<name>A0A2U2PDU4_9SPHI</name>
<sequence>MKFYNRENELTLLERTRKAISGGARMTIVTGRRRIGKTSLILKSTQASPHVYLFVSRKEEVLLCQDFIAEIQKALSIQVFGSFNSFSSIFEYLMELSEQRPFTLTIDEFQEFNTINPSVFSEMQRIWDRRKQQSHLNLILSGSVLSMMKKIFENAKEPLFGRANERILLKPFSVDTLKEIVSDYHPKYEPIDLLAFFVMTGGVAKYVELLAERNAFTFEAIIEEVFRPNSFWLDEGKNLLIEEFGKEYTTYFSILSLMASAKTSRSDIESILEKNIGGYLDRLQNEYQIIRTVKPVLSKPGSRNQKYYIDDNFLNFWFRFIFKNRNAIEIGNFTYIKDIFKRDFHTFAGRFLEKWFTEKMALSQRYNIIGNYWDRADNEIDIVAINETEKIAEFAEVKLNPGKLDKNLLMTKARKLEDQLKGYTFSYLLLSPGDM</sequence>
<feature type="domain" description="DUF234" evidence="2">
    <location>
        <begin position="317"/>
        <end position="400"/>
    </location>
</feature>
<dbReference type="Pfam" id="PF03008">
    <property type="entry name" value="DUF234"/>
    <property type="match status" value="1"/>
</dbReference>
<protein>
    <submittedName>
        <fullName evidence="3">ATPase</fullName>
    </submittedName>
</protein>
<dbReference type="Proteomes" id="UP000245647">
    <property type="component" value="Unassembled WGS sequence"/>
</dbReference>
<dbReference type="PANTHER" id="PTHR34704">
    <property type="entry name" value="ATPASE"/>
    <property type="match status" value="1"/>
</dbReference>
<dbReference type="OrthoDB" id="9813134at2"/>
<dbReference type="Gene3D" id="3.40.50.300">
    <property type="entry name" value="P-loop containing nucleotide triphosphate hydrolases"/>
    <property type="match status" value="1"/>
</dbReference>
<evidence type="ECO:0000313" key="4">
    <source>
        <dbReference type="Proteomes" id="UP000245647"/>
    </source>
</evidence>
<dbReference type="Pfam" id="PF01637">
    <property type="entry name" value="ATPase_2"/>
    <property type="match status" value="1"/>
</dbReference>
<keyword evidence="4" id="KW-1185">Reference proteome</keyword>